<dbReference type="PROSITE" id="PS50110">
    <property type="entry name" value="RESPONSE_REGULATORY"/>
    <property type="match status" value="1"/>
</dbReference>
<dbReference type="InterPro" id="IPR050595">
    <property type="entry name" value="Bact_response_regulator"/>
</dbReference>
<dbReference type="InterPro" id="IPR001789">
    <property type="entry name" value="Sig_transdc_resp-reg_receiver"/>
</dbReference>
<dbReference type="SMART" id="SM00448">
    <property type="entry name" value="REC"/>
    <property type="match status" value="1"/>
</dbReference>
<keyword evidence="6" id="KW-1185">Reference proteome</keyword>
<accession>A0A328AZ68</accession>
<evidence type="ECO:0000313" key="6">
    <source>
        <dbReference type="Proteomes" id="UP000249842"/>
    </source>
</evidence>
<proteinExistence type="predicted"/>
<dbReference type="SUPFAM" id="SSF52172">
    <property type="entry name" value="CheY-like"/>
    <property type="match status" value="1"/>
</dbReference>
<dbReference type="AlphaFoldDB" id="A0A328AZ68"/>
<protein>
    <submittedName>
        <fullName evidence="5">Response regulator</fullName>
    </submittedName>
</protein>
<feature type="compositionally biased region" description="Basic and acidic residues" evidence="3">
    <location>
        <begin position="141"/>
        <end position="161"/>
    </location>
</feature>
<keyword evidence="1 2" id="KW-0597">Phosphoprotein</keyword>
<dbReference type="OrthoDB" id="9786548at2"/>
<evidence type="ECO:0000313" key="5">
    <source>
        <dbReference type="EMBL" id="RAK58966.1"/>
    </source>
</evidence>
<dbReference type="Proteomes" id="UP000249842">
    <property type="component" value="Unassembled WGS sequence"/>
</dbReference>
<dbReference type="PANTHER" id="PTHR44591:SF3">
    <property type="entry name" value="RESPONSE REGULATORY DOMAIN-CONTAINING PROTEIN"/>
    <property type="match status" value="1"/>
</dbReference>
<dbReference type="Pfam" id="PF00072">
    <property type="entry name" value="Response_reg"/>
    <property type="match status" value="1"/>
</dbReference>
<evidence type="ECO:0000256" key="1">
    <source>
        <dbReference type="ARBA" id="ARBA00022553"/>
    </source>
</evidence>
<evidence type="ECO:0000259" key="4">
    <source>
        <dbReference type="PROSITE" id="PS50110"/>
    </source>
</evidence>
<reference evidence="6" key="1">
    <citation type="submission" date="2018-05" db="EMBL/GenBank/DDBJ databases">
        <authorList>
            <person name="Li X."/>
        </authorList>
    </citation>
    <scope>NUCLEOTIDE SEQUENCE [LARGE SCALE GENOMIC DNA]</scope>
    <source>
        <strain evidence="6">HKS-05</strain>
    </source>
</reference>
<dbReference type="PANTHER" id="PTHR44591">
    <property type="entry name" value="STRESS RESPONSE REGULATOR PROTEIN 1"/>
    <property type="match status" value="1"/>
</dbReference>
<dbReference type="RefSeq" id="WP_111456259.1">
    <property type="nucleotide sequence ID" value="NZ_QFYP01000001.1"/>
</dbReference>
<organism evidence="5 6">
    <name type="scientific">Phenylobacterium hankyongense</name>
    <dbReference type="NCBI Taxonomy" id="1813876"/>
    <lineage>
        <taxon>Bacteria</taxon>
        <taxon>Pseudomonadati</taxon>
        <taxon>Pseudomonadota</taxon>
        <taxon>Alphaproteobacteria</taxon>
        <taxon>Caulobacterales</taxon>
        <taxon>Caulobacteraceae</taxon>
        <taxon>Phenylobacterium</taxon>
    </lineage>
</organism>
<evidence type="ECO:0000256" key="3">
    <source>
        <dbReference type="SAM" id="MobiDB-lite"/>
    </source>
</evidence>
<comment type="caution">
    <text evidence="5">The sequence shown here is derived from an EMBL/GenBank/DDBJ whole genome shotgun (WGS) entry which is preliminary data.</text>
</comment>
<dbReference type="GO" id="GO:0000160">
    <property type="term" value="P:phosphorelay signal transduction system"/>
    <property type="evidence" value="ECO:0007669"/>
    <property type="project" value="InterPro"/>
</dbReference>
<dbReference type="InterPro" id="IPR011006">
    <property type="entry name" value="CheY-like_superfamily"/>
</dbReference>
<evidence type="ECO:0000256" key="2">
    <source>
        <dbReference type="PROSITE-ProRule" id="PRU00169"/>
    </source>
</evidence>
<feature type="domain" description="Response regulatory" evidence="4">
    <location>
        <begin position="7"/>
        <end position="127"/>
    </location>
</feature>
<dbReference type="Gene3D" id="3.40.50.2300">
    <property type="match status" value="1"/>
</dbReference>
<gene>
    <name evidence="5" type="ORF">DJ021_03685</name>
</gene>
<sequence>MDLKALRLLVVDDNRHAAEIVKSILASVGAQDIADAATPDRAFKLMKEMPFDVVVVDQNLGQGDDGIQLVRRIRSDPSSPNPYVPILMLTGYTEQRRVKAARDAGVTEFLSKPFTITGLLRRMDALIHAPRPFVRSADYFGPDRRRRADPDYTGPERRNRD</sequence>
<feature type="region of interest" description="Disordered" evidence="3">
    <location>
        <begin position="138"/>
        <end position="161"/>
    </location>
</feature>
<feature type="modified residue" description="4-aspartylphosphate" evidence="2">
    <location>
        <position position="57"/>
    </location>
</feature>
<name>A0A328AZ68_9CAUL</name>
<dbReference type="EMBL" id="QFYP01000001">
    <property type="protein sequence ID" value="RAK58966.1"/>
    <property type="molecule type" value="Genomic_DNA"/>
</dbReference>